<dbReference type="InterPro" id="IPR029058">
    <property type="entry name" value="AB_hydrolase_fold"/>
</dbReference>
<dbReference type="Pfam" id="PF00561">
    <property type="entry name" value="Abhydrolase_1"/>
    <property type="match status" value="1"/>
</dbReference>
<gene>
    <name evidence="2" type="ORF">EXE25_11970</name>
</gene>
<dbReference type="RefSeq" id="WP_130146599.1">
    <property type="nucleotide sequence ID" value="NZ_SGSU01000013.1"/>
</dbReference>
<dbReference type="EMBL" id="SGSU01000013">
    <property type="protein sequence ID" value="RZG65870.1"/>
    <property type="molecule type" value="Genomic_DNA"/>
</dbReference>
<accession>A0A4Q7ARI1</accession>
<dbReference type="SUPFAM" id="SSF53474">
    <property type="entry name" value="alpha/beta-Hydrolases"/>
    <property type="match status" value="1"/>
</dbReference>
<name>A0A4Q7ARI1_9GAMM</name>
<evidence type="ECO:0000313" key="2">
    <source>
        <dbReference type="EMBL" id="RZG65870.1"/>
    </source>
</evidence>
<evidence type="ECO:0000259" key="1">
    <source>
        <dbReference type="Pfam" id="PF00561"/>
    </source>
</evidence>
<dbReference type="STRING" id="202951.GCA_001485025_00123"/>
<feature type="domain" description="AB hydrolase-1" evidence="1">
    <location>
        <begin position="3"/>
        <end position="125"/>
    </location>
</feature>
<protein>
    <submittedName>
        <fullName evidence="2">Alpha/beta hydrolase</fullName>
    </submittedName>
</protein>
<reference evidence="2 3" key="1">
    <citation type="submission" date="2019-02" db="EMBL/GenBank/DDBJ databases">
        <title>The Batch Genome Submission of Acinetobacter spp. strains.</title>
        <authorList>
            <person name="Qin J."/>
            <person name="Hu Y."/>
            <person name="Ye H."/>
            <person name="Wei L."/>
            <person name="Feng Y."/>
            <person name="Zong Z."/>
        </authorList>
    </citation>
    <scope>NUCLEOTIDE SEQUENCE [LARGE SCALE GENOMIC DNA]</scope>
    <source>
        <strain evidence="2 3">WCHABo060081</strain>
    </source>
</reference>
<sequence length="204" mass="22649">MTPLIFLPGASGSLEFWQPLMALLPERYSKHVIGYPGFGSVPMQESVYDFDSLSRHVLAQVDQPCVIIAQSMGGILALQAALQKPELVKGLVLIATSGGIDLSPFQVEDWRSAYKNQFLNYPDWFAVVHLDYASQLSKIKQEVLLLWGDADLISPVAVGRYLNQKFQHSTLHIIQHGDHLFAAQHASEVAEFVTEYLHALESSA</sequence>
<dbReference type="PANTHER" id="PTHR43689:SF8">
    <property type="entry name" value="ALPHA_BETA-HYDROLASES SUPERFAMILY PROTEIN"/>
    <property type="match status" value="1"/>
</dbReference>
<dbReference type="Gene3D" id="3.40.50.1820">
    <property type="entry name" value="alpha/beta hydrolase"/>
    <property type="match status" value="1"/>
</dbReference>
<dbReference type="Proteomes" id="UP000293483">
    <property type="component" value="Unassembled WGS sequence"/>
</dbReference>
<dbReference type="GO" id="GO:0016787">
    <property type="term" value="F:hydrolase activity"/>
    <property type="evidence" value="ECO:0007669"/>
    <property type="project" value="UniProtKB-KW"/>
</dbReference>
<evidence type="ECO:0000313" key="3">
    <source>
        <dbReference type="Proteomes" id="UP000293483"/>
    </source>
</evidence>
<keyword evidence="2" id="KW-0378">Hydrolase</keyword>
<comment type="caution">
    <text evidence="2">The sequence shown here is derived from an EMBL/GenBank/DDBJ whole genome shotgun (WGS) entry which is preliminary data.</text>
</comment>
<dbReference type="PANTHER" id="PTHR43689">
    <property type="entry name" value="HYDROLASE"/>
    <property type="match status" value="1"/>
</dbReference>
<dbReference type="AlphaFoldDB" id="A0A4Q7ARI1"/>
<proteinExistence type="predicted"/>
<dbReference type="InterPro" id="IPR000073">
    <property type="entry name" value="AB_hydrolase_1"/>
</dbReference>
<organism evidence="2 3">
    <name type="scientific">Acinetobacter bouvetii</name>
    <dbReference type="NCBI Taxonomy" id="202951"/>
    <lineage>
        <taxon>Bacteria</taxon>
        <taxon>Pseudomonadati</taxon>
        <taxon>Pseudomonadota</taxon>
        <taxon>Gammaproteobacteria</taxon>
        <taxon>Moraxellales</taxon>
        <taxon>Moraxellaceae</taxon>
        <taxon>Acinetobacter</taxon>
    </lineage>
</organism>